<evidence type="ECO:0000313" key="3">
    <source>
        <dbReference type="EMBL" id="QEF96876.1"/>
    </source>
</evidence>
<proteinExistence type="predicted"/>
<dbReference type="GO" id="GO:0005829">
    <property type="term" value="C:cytosol"/>
    <property type="evidence" value="ECO:0007669"/>
    <property type="project" value="TreeGrafter"/>
</dbReference>
<dbReference type="EMBL" id="CP036264">
    <property type="protein sequence ID" value="QEF96876.1"/>
    <property type="molecule type" value="Genomic_DNA"/>
</dbReference>
<dbReference type="GO" id="GO:0009116">
    <property type="term" value="P:nucleoside metabolic process"/>
    <property type="evidence" value="ECO:0007669"/>
    <property type="project" value="InterPro"/>
</dbReference>
<organism evidence="3 4">
    <name type="scientific">Stieleria maiorica</name>
    <dbReference type="NCBI Taxonomy" id="2795974"/>
    <lineage>
        <taxon>Bacteria</taxon>
        <taxon>Pseudomonadati</taxon>
        <taxon>Planctomycetota</taxon>
        <taxon>Planctomycetia</taxon>
        <taxon>Pirellulales</taxon>
        <taxon>Pirellulaceae</taxon>
        <taxon>Stieleria</taxon>
    </lineage>
</organism>
<reference evidence="3 4" key="1">
    <citation type="submission" date="2019-02" db="EMBL/GenBank/DDBJ databases">
        <title>Planctomycetal bacteria perform biofilm scaping via a novel small molecule.</title>
        <authorList>
            <person name="Jeske O."/>
            <person name="Boedeker C."/>
            <person name="Wiegand S."/>
            <person name="Breitling P."/>
            <person name="Kallscheuer N."/>
            <person name="Jogler M."/>
            <person name="Rohde M."/>
            <person name="Petersen J."/>
            <person name="Medema M.H."/>
            <person name="Surup F."/>
            <person name="Jogler C."/>
        </authorList>
    </citation>
    <scope>NUCLEOTIDE SEQUENCE [LARGE SCALE GENOMIC DNA]</scope>
    <source>
        <strain evidence="3 4">Mal15</strain>
    </source>
</reference>
<dbReference type="PANTHER" id="PTHR46832:SF2">
    <property type="entry name" value="FUTALOSINE HYDROLASE"/>
    <property type="match status" value="1"/>
</dbReference>
<keyword evidence="3" id="KW-0378">Hydrolase</keyword>
<dbReference type="Pfam" id="PF01048">
    <property type="entry name" value="PNP_UDP_1"/>
    <property type="match status" value="1"/>
</dbReference>
<dbReference type="InterPro" id="IPR000845">
    <property type="entry name" value="Nucleoside_phosphorylase_d"/>
</dbReference>
<sequence>MDGLNPLNGLILVPTDAERRLIEPSLQFDADRWSIQTIGFGVIAAGIETTRLLLSERPSEIILAGIAGLFAAPDRGAIQVGDAIWFDSVAIDGIGVGQGERFVDAHDLGWDWSAELAPTGVIDFARFPEDQRGDHRSARLLTVCAGSANEDDAKLRRHRFPDAVGEDMEAFAVAYACQRAGVPLRVVRGFSNHVGVRDKSQWKIAAALASVATQLQHFIDRPNA</sequence>
<dbReference type="AlphaFoldDB" id="A0A5B9M9I7"/>
<dbReference type="NCBIfam" id="TIGR03664">
    <property type="entry name" value="fut_nucase"/>
    <property type="match status" value="1"/>
</dbReference>
<dbReference type="KEGG" id="smam:Mal15_09060"/>
<evidence type="ECO:0000256" key="1">
    <source>
        <dbReference type="NCBIfam" id="TIGR03664"/>
    </source>
</evidence>
<dbReference type="InterPro" id="IPR035994">
    <property type="entry name" value="Nucleoside_phosphorylase_sf"/>
</dbReference>
<dbReference type="Proteomes" id="UP000321353">
    <property type="component" value="Chromosome"/>
</dbReference>
<dbReference type="SUPFAM" id="SSF53167">
    <property type="entry name" value="Purine and uridine phosphorylases"/>
    <property type="match status" value="1"/>
</dbReference>
<evidence type="ECO:0000313" key="4">
    <source>
        <dbReference type="Proteomes" id="UP000321353"/>
    </source>
</evidence>
<dbReference type="GO" id="GO:0009234">
    <property type="term" value="P:menaquinone biosynthetic process"/>
    <property type="evidence" value="ECO:0007669"/>
    <property type="project" value="UniProtKB-UniRule"/>
</dbReference>
<dbReference type="EC" id="3.2.2.26" evidence="1"/>
<accession>A0A5B9M9I7</accession>
<dbReference type="GO" id="GO:0008930">
    <property type="term" value="F:methylthioadenosine nucleosidase activity"/>
    <property type="evidence" value="ECO:0007669"/>
    <property type="project" value="TreeGrafter"/>
</dbReference>
<gene>
    <name evidence="3" type="primary">mqnB</name>
    <name evidence="3" type="ORF">Mal15_09060</name>
</gene>
<dbReference type="GO" id="GO:0019284">
    <property type="term" value="P:L-methionine salvage from S-adenosylmethionine"/>
    <property type="evidence" value="ECO:0007669"/>
    <property type="project" value="TreeGrafter"/>
</dbReference>
<evidence type="ECO:0000259" key="2">
    <source>
        <dbReference type="Pfam" id="PF01048"/>
    </source>
</evidence>
<feature type="domain" description="Nucleoside phosphorylase" evidence="2">
    <location>
        <begin position="34"/>
        <end position="218"/>
    </location>
</feature>
<dbReference type="GO" id="GO:0008782">
    <property type="term" value="F:adenosylhomocysteine nucleosidase activity"/>
    <property type="evidence" value="ECO:0007669"/>
    <property type="project" value="TreeGrafter"/>
</dbReference>
<keyword evidence="4" id="KW-1185">Reference proteome</keyword>
<dbReference type="InterPro" id="IPR019963">
    <property type="entry name" value="FL_hydrolase_MqnB"/>
</dbReference>
<dbReference type="PANTHER" id="PTHR46832">
    <property type="entry name" value="5'-METHYLTHIOADENOSINE/S-ADENOSYLHOMOCYSTEINE NUCLEOSIDASE"/>
    <property type="match status" value="1"/>
</dbReference>
<name>A0A5B9M9I7_9BACT</name>
<keyword evidence="3" id="KW-0326">Glycosidase</keyword>
<protein>
    <recommendedName>
        <fullName evidence="1">Futalosine hydrolase</fullName>
        <ecNumber evidence="1">3.2.2.26</ecNumber>
    </recommendedName>
</protein>
<dbReference type="Gene3D" id="3.40.50.1580">
    <property type="entry name" value="Nucleoside phosphorylase domain"/>
    <property type="match status" value="1"/>
</dbReference>